<evidence type="ECO:0008006" key="3">
    <source>
        <dbReference type="Google" id="ProtNLM"/>
    </source>
</evidence>
<comment type="caution">
    <text evidence="1">The sequence shown here is derived from an EMBL/GenBank/DDBJ whole genome shotgun (WGS) entry which is preliminary data.</text>
</comment>
<accession>A0ABT2TWD0</accession>
<name>A0ABT2TWD0_9FIRM</name>
<dbReference type="RefSeq" id="WP_158422364.1">
    <property type="nucleotide sequence ID" value="NZ_JAOQJL010000033.1"/>
</dbReference>
<dbReference type="EMBL" id="JAOQJL010000033">
    <property type="protein sequence ID" value="MCU6766552.1"/>
    <property type="molecule type" value="Genomic_DNA"/>
</dbReference>
<organism evidence="1 2">
    <name type="scientific">Blautia ammoniilytica</name>
    <dbReference type="NCBI Taxonomy" id="2981782"/>
    <lineage>
        <taxon>Bacteria</taxon>
        <taxon>Bacillati</taxon>
        <taxon>Bacillota</taxon>
        <taxon>Clostridia</taxon>
        <taxon>Lachnospirales</taxon>
        <taxon>Lachnospiraceae</taxon>
        <taxon>Blautia</taxon>
    </lineage>
</organism>
<gene>
    <name evidence="1" type="ORF">OCV61_14265</name>
</gene>
<dbReference type="Proteomes" id="UP001652409">
    <property type="component" value="Unassembled WGS sequence"/>
</dbReference>
<protein>
    <recommendedName>
        <fullName evidence="3">DNA-binding protein</fullName>
    </recommendedName>
</protein>
<evidence type="ECO:0000313" key="2">
    <source>
        <dbReference type="Proteomes" id="UP001652409"/>
    </source>
</evidence>
<reference evidence="1 2" key="1">
    <citation type="journal article" date="2021" name="ISME Commun">
        <title>Automated analysis of genomic sequences facilitates high-throughput and comprehensive description of bacteria.</title>
        <authorList>
            <person name="Hitch T.C.A."/>
        </authorList>
    </citation>
    <scope>NUCLEOTIDE SEQUENCE [LARGE SCALE GENOMIC DNA]</scope>
    <source>
        <strain evidence="1 2">Sanger_23</strain>
    </source>
</reference>
<proteinExistence type="predicted"/>
<keyword evidence="2" id="KW-1185">Reference proteome</keyword>
<sequence length="67" mass="7604">MNDNNINEISTAPVCVNRKEFMKILGCGQYTADKIARQSGARIEIGRRVLIYMPKVNQYLSDVTNLK</sequence>
<evidence type="ECO:0000313" key="1">
    <source>
        <dbReference type="EMBL" id="MCU6766552.1"/>
    </source>
</evidence>